<dbReference type="AlphaFoldDB" id="A0A8E2I6Q3"/>
<evidence type="ECO:0000313" key="2">
    <source>
        <dbReference type="Proteomes" id="UP000189761"/>
    </source>
</evidence>
<dbReference type="RefSeq" id="WP_078110481.1">
    <property type="nucleotide sequence ID" value="NZ_CP065424.1"/>
</dbReference>
<dbReference type="EMBL" id="MTLA01000166">
    <property type="protein sequence ID" value="OOP67746.1"/>
    <property type="molecule type" value="Genomic_DNA"/>
</dbReference>
<organism evidence="1 2">
    <name type="scientific">Heyndrickxia oleronia</name>
    <dbReference type="NCBI Taxonomy" id="38875"/>
    <lineage>
        <taxon>Bacteria</taxon>
        <taxon>Bacillati</taxon>
        <taxon>Bacillota</taxon>
        <taxon>Bacilli</taxon>
        <taxon>Bacillales</taxon>
        <taxon>Bacillaceae</taxon>
        <taxon>Heyndrickxia</taxon>
    </lineage>
</organism>
<reference evidence="1 2" key="1">
    <citation type="submission" date="2017-01" db="EMBL/GenBank/DDBJ databases">
        <title>Draft genome sequence of Bacillus oleronius.</title>
        <authorList>
            <person name="Allam M."/>
        </authorList>
    </citation>
    <scope>NUCLEOTIDE SEQUENCE [LARGE SCALE GENOMIC DNA]</scope>
    <source>
        <strain evidence="1 2">DSM 9356</strain>
    </source>
</reference>
<keyword evidence="2" id="KW-1185">Reference proteome</keyword>
<sequence length="135" mass="15951">MKMSTLELLNKIAPNNVKRSRVETVRDMYLDYRLTMIQKRAIESFIFEPTEEQALKAMEITPKAWFFIRHVVSDEKIVANVCEGIKQGYVNNMYIRTIVSNNGLKDLRMLLLQSQCKYEVGKYMKKILLEKKLKR</sequence>
<accession>A0A8E2I6Q3</accession>
<proteinExistence type="predicted"/>
<gene>
    <name evidence="1" type="ORF">BWZ43_14185</name>
</gene>
<evidence type="ECO:0000313" key="1">
    <source>
        <dbReference type="EMBL" id="OOP67746.1"/>
    </source>
</evidence>
<protein>
    <submittedName>
        <fullName evidence="1">Uncharacterized protein</fullName>
    </submittedName>
</protein>
<dbReference type="Proteomes" id="UP000189761">
    <property type="component" value="Unassembled WGS sequence"/>
</dbReference>
<comment type="caution">
    <text evidence="1">The sequence shown here is derived from an EMBL/GenBank/DDBJ whole genome shotgun (WGS) entry which is preliminary data.</text>
</comment>
<name>A0A8E2I6Q3_9BACI</name>